<feature type="compositionally biased region" description="Acidic residues" evidence="2">
    <location>
        <begin position="413"/>
        <end position="457"/>
    </location>
</feature>
<feature type="coiled-coil region" evidence="1">
    <location>
        <begin position="90"/>
        <end position="117"/>
    </location>
</feature>
<evidence type="ECO:0000256" key="2">
    <source>
        <dbReference type="SAM" id="MobiDB-lite"/>
    </source>
</evidence>
<proteinExistence type="predicted"/>
<feature type="compositionally biased region" description="Basic and acidic residues" evidence="2">
    <location>
        <begin position="598"/>
        <end position="607"/>
    </location>
</feature>
<feature type="compositionally biased region" description="Basic and acidic residues" evidence="2">
    <location>
        <begin position="396"/>
        <end position="412"/>
    </location>
</feature>
<feature type="region of interest" description="Disordered" evidence="2">
    <location>
        <begin position="396"/>
        <end position="556"/>
    </location>
</feature>
<evidence type="ECO:0000313" key="4">
    <source>
        <dbReference type="Proteomes" id="UP000321555"/>
    </source>
</evidence>
<feature type="region of interest" description="Disordered" evidence="2">
    <location>
        <begin position="598"/>
        <end position="618"/>
    </location>
</feature>
<feature type="coiled-coil region" evidence="1">
    <location>
        <begin position="150"/>
        <end position="177"/>
    </location>
</feature>
<evidence type="ECO:0000256" key="1">
    <source>
        <dbReference type="SAM" id="Coils"/>
    </source>
</evidence>
<keyword evidence="1" id="KW-0175">Coiled coil</keyword>
<feature type="compositionally biased region" description="Acidic residues" evidence="2">
    <location>
        <begin position="469"/>
        <end position="479"/>
    </location>
</feature>
<organism evidence="3 4">
    <name type="scientific">Cytobacillus dafuensis</name>
    <name type="common">Bacillus dafuensis</name>
    <dbReference type="NCBI Taxonomy" id="1742359"/>
    <lineage>
        <taxon>Bacteria</taxon>
        <taxon>Bacillati</taxon>
        <taxon>Bacillota</taxon>
        <taxon>Bacilli</taxon>
        <taxon>Bacillales</taxon>
        <taxon>Bacillaceae</taxon>
        <taxon>Cytobacillus</taxon>
    </lineage>
</organism>
<accession>A0A5B8Z976</accession>
<dbReference type="RefSeq" id="WP_057772942.1">
    <property type="nucleotide sequence ID" value="NZ_CP042593.1"/>
</dbReference>
<dbReference type="OrthoDB" id="2942885at2"/>
<name>A0A5B8Z976_CYTDA</name>
<dbReference type="KEGG" id="bda:FSZ17_21710"/>
<feature type="compositionally biased region" description="Basic and acidic residues" evidence="2">
    <location>
        <begin position="480"/>
        <end position="552"/>
    </location>
</feature>
<evidence type="ECO:0000313" key="3">
    <source>
        <dbReference type="EMBL" id="QED49675.1"/>
    </source>
</evidence>
<reference evidence="4" key="1">
    <citation type="submission" date="2019-08" db="EMBL/GenBank/DDBJ databases">
        <authorList>
            <person name="Zheng X."/>
        </authorList>
    </citation>
    <scope>NUCLEOTIDE SEQUENCE [LARGE SCALE GENOMIC DNA]</scope>
    <source>
        <strain evidence="4">FJAT-25496</strain>
    </source>
</reference>
<keyword evidence="4" id="KW-1185">Reference proteome</keyword>
<protein>
    <submittedName>
        <fullName evidence="3">Uncharacterized protein</fullName>
    </submittedName>
</protein>
<dbReference type="EMBL" id="CP042593">
    <property type="protein sequence ID" value="QED49675.1"/>
    <property type="molecule type" value="Genomic_DNA"/>
</dbReference>
<sequence>MVPRSSRYKKRKKMQRKKMLKNFATSVAISSILLGSAQITRPTYGEFNSQNDQDSDIQACFIFPRTVEEYRDRTYELQQETEILINDALAKLTELNISAMTEKLDALNEEKADEEGVTPPDFQADTSTIEGLQALQSQLQSEITTIQSTIAANEQQIAELQEIITEVQELITQLEEIVSTVFPEAKEQAQLKFDEMIEIIQFIEEIKDRAIQECKFDPEFFINILEQMNMYKAETEELILKLDEELVKTEELIQEMNEKATELNDNIETLQTENEGLLAKIVEIETQIAAIDQQIATFKALQAQKNGLKEGTASLIQKLKESTSLTEEQIQQLIEKLTGVIGEIDKINLDNQDVSAIEKAIAKIEQEMKQKEEEARLEKERLEKERLEKERLEKERLEQEEKEKLEQEQKENEELEQEEQQEGEEGLEEGKEEGEDEEAPAEEEKEDGEDLEEENKEDQEKEEGGSEKDEQDEEGQNEDEQGKDQEDQDQPGKEDPVKEDPKNPNPDDPKKDNQEKPKQNDPVKQEPKASEPKDHKQNKDVDTGNKGKEKDAINSSAAAAKFMGMLSTPYSVPSIHKNEEQRESNNLTIANSKLDIRIEGESTEQAREVVPGPTISPV</sequence>
<dbReference type="STRING" id="1742359.GCA_001439625_03167"/>
<gene>
    <name evidence="3" type="ORF">FSZ17_21710</name>
</gene>
<dbReference type="Proteomes" id="UP000321555">
    <property type="component" value="Chromosome"/>
</dbReference>
<feature type="compositionally biased region" description="Basic and acidic residues" evidence="2">
    <location>
        <begin position="458"/>
        <end position="468"/>
    </location>
</feature>
<dbReference type="AlphaFoldDB" id="A0A5B8Z976"/>